<evidence type="ECO:0000313" key="7">
    <source>
        <dbReference type="EMBL" id="RNF04902.1"/>
    </source>
</evidence>
<reference evidence="7 8" key="1">
    <citation type="journal article" date="2018" name="BMC Genomics">
        <title>Genomic comparison of Trypanosoma conorhini and Trypanosoma rangeli to Trypanosoma cruzi strains of high and low virulence.</title>
        <authorList>
            <person name="Bradwell K.R."/>
            <person name="Koparde V.N."/>
            <person name="Matveyev A.V."/>
            <person name="Serrano M.G."/>
            <person name="Alves J.M."/>
            <person name="Parikh H."/>
            <person name="Huang B."/>
            <person name="Lee V."/>
            <person name="Espinosa-Alvarez O."/>
            <person name="Ortiz P.A."/>
            <person name="Costa-Martins A.G."/>
            <person name="Teixeira M.M."/>
            <person name="Buck G.A."/>
        </authorList>
    </citation>
    <scope>NUCLEOTIDE SEQUENCE [LARGE SCALE GENOMIC DNA]</scope>
    <source>
        <strain evidence="7 8">025E</strain>
    </source>
</reference>
<dbReference type="PANTHER" id="PTHR43462:SF1">
    <property type="entry name" value="ALANYL-TRNA EDITING PROTEIN AARSD1"/>
    <property type="match status" value="1"/>
</dbReference>
<keyword evidence="8" id="KW-1185">Reference proteome</keyword>
<protein>
    <submittedName>
        <fullName evidence="7">Alanyl-tRNA synthetase</fullName>
        <ecNumber evidence="7">6.1.1.7</ecNumber>
    </submittedName>
</protein>
<comment type="similarity">
    <text evidence="2">Belongs to the class-II aminoacyl-tRNA synthetase family. Alax-L subfamily.</text>
</comment>
<name>A0A422NHF5_9TRYP</name>
<accession>A0A422NHF5</accession>
<dbReference type="SUPFAM" id="SSF50447">
    <property type="entry name" value="Translation proteins"/>
    <property type="match status" value="1"/>
</dbReference>
<gene>
    <name evidence="7" type="ORF">Tco025E_07927</name>
</gene>
<dbReference type="GO" id="GO:0002196">
    <property type="term" value="F:Ser-tRNA(Ala) deacylase activity"/>
    <property type="evidence" value="ECO:0007669"/>
    <property type="project" value="TreeGrafter"/>
</dbReference>
<dbReference type="AlphaFoldDB" id="A0A422NHF5"/>
<dbReference type="Proteomes" id="UP000284403">
    <property type="component" value="Unassembled WGS sequence"/>
</dbReference>
<evidence type="ECO:0000256" key="2">
    <source>
        <dbReference type="ARBA" id="ARBA00008429"/>
    </source>
</evidence>
<dbReference type="GO" id="GO:0005524">
    <property type="term" value="F:ATP binding"/>
    <property type="evidence" value="ECO:0007669"/>
    <property type="project" value="InterPro"/>
</dbReference>
<keyword evidence="7" id="KW-0436">Ligase</keyword>
<dbReference type="SMART" id="SM00863">
    <property type="entry name" value="tRNA_SAD"/>
    <property type="match status" value="1"/>
</dbReference>
<dbReference type="GO" id="GO:0046872">
    <property type="term" value="F:metal ion binding"/>
    <property type="evidence" value="ECO:0007669"/>
    <property type="project" value="UniProtKB-KW"/>
</dbReference>
<proteinExistence type="inferred from homology"/>
<dbReference type="OrthoDB" id="288942at2759"/>
<dbReference type="Gene3D" id="2.40.30.130">
    <property type="match status" value="1"/>
</dbReference>
<evidence type="ECO:0000256" key="3">
    <source>
        <dbReference type="ARBA" id="ARBA00022723"/>
    </source>
</evidence>
<dbReference type="PANTHER" id="PTHR43462">
    <property type="entry name" value="ALANYL-TRNA EDITING PROTEIN"/>
    <property type="match status" value="1"/>
</dbReference>
<dbReference type="GO" id="GO:0043039">
    <property type="term" value="P:tRNA aminoacylation"/>
    <property type="evidence" value="ECO:0007669"/>
    <property type="project" value="InterPro"/>
</dbReference>
<sequence length="447" mass="49066">MGELACQRNCFLRELRARIVSCEAVAPKKSGGGKGGGNSTDKSPSYDVVLTDSVLFPEGGGQPCDYGTIVRDNAEEVPVRNVQRRGEACVLSTPCPLEVGEEVEVRVDWPRRLDHTQHHSAQHLLTGVVESLPECPLPTVSWSLTHPYCFIVLPTGKKLAPAVVARIEELCNDAIVRGVRVRCDNYPSKAAYEQALLAAEEAGAPNRPRRWRNIPADVTGPVRIVTLEDGIDCCTCCGTHVDNLGQLQMIKLLHQETKGETLKLYFITGDRLRRHYGEMYLRERELMKQMGGVRPENFLSEAVRKGRDFVDMEKRLKNLTLELGKAELEKLIAEAKAVVARGGDGAIVTYRRDDVDADFFNPLRDGIREACPDCVTVFAWGIPPATGKVGGAKSGQFLIVGPPDRVEALAPVVCTALEGRGGMSKYGYRGKGSLAGWDRLLEQLRSS</sequence>
<comment type="caution">
    <text evidence="7">The sequence shown here is derived from an EMBL/GenBank/DDBJ whole genome shotgun (WGS) entry which is preliminary data.</text>
</comment>
<dbReference type="Pfam" id="PF07973">
    <property type="entry name" value="tRNA_SAD"/>
    <property type="match status" value="1"/>
</dbReference>
<dbReference type="InterPro" id="IPR009000">
    <property type="entry name" value="Transl_B-barrel_sf"/>
</dbReference>
<dbReference type="GeneID" id="40321538"/>
<evidence type="ECO:0000256" key="4">
    <source>
        <dbReference type="ARBA" id="ARBA00022833"/>
    </source>
</evidence>
<keyword evidence="4" id="KW-0862">Zinc</keyword>
<feature type="coiled-coil region" evidence="5">
    <location>
        <begin position="309"/>
        <end position="336"/>
    </location>
</feature>
<dbReference type="InterPro" id="IPR051335">
    <property type="entry name" value="Alanyl-tRNA_Editing_Enzymes"/>
</dbReference>
<dbReference type="SUPFAM" id="SSF55186">
    <property type="entry name" value="ThrRS/AlaRS common domain"/>
    <property type="match status" value="1"/>
</dbReference>
<dbReference type="GO" id="GO:0004813">
    <property type="term" value="F:alanine-tRNA ligase activity"/>
    <property type="evidence" value="ECO:0007669"/>
    <property type="project" value="UniProtKB-EC"/>
</dbReference>
<keyword evidence="3" id="KW-0479">Metal-binding</keyword>
<dbReference type="Gene3D" id="3.30.980.10">
    <property type="entry name" value="Threonyl-trna Synthetase, Chain A, domain 2"/>
    <property type="match status" value="1"/>
</dbReference>
<dbReference type="InterPro" id="IPR018163">
    <property type="entry name" value="Thr/Ala-tRNA-synth_IIc_edit"/>
</dbReference>
<feature type="domain" description="Threonyl/alanyl tRNA synthetase SAD" evidence="6">
    <location>
        <begin position="222"/>
        <end position="265"/>
    </location>
</feature>
<keyword evidence="7" id="KW-0030">Aminoacyl-tRNA synthetase</keyword>
<dbReference type="EMBL" id="MKKU01000659">
    <property type="protein sequence ID" value="RNF04902.1"/>
    <property type="molecule type" value="Genomic_DNA"/>
</dbReference>
<evidence type="ECO:0000256" key="1">
    <source>
        <dbReference type="ARBA" id="ARBA00001947"/>
    </source>
</evidence>
<dbReference type="InterPro" id="IPR012947">
    <property type="entry name" value="tRNA_SAD"/>
</dbReference>
<dbReference type="EC" id="6.1.1.7" evidence="7"/>
<keyword evidence="5" id="KW-0175">Coiled coil</keyword>
<dbReference type="RefSeq" id="XP_029225147.1">
    <property type="nucleotide sequence ID" value="XM_029374785.1"/>
</dbReference>
<organism evidence="7 8">
    <name type="scientific">Trypanosoma conorhini</name>
    <dbReference type="NCBI Taxonomy" id="83891"/>
    <lineage>
        <taxon>Eukaryota</taxon>
        <taxon>Discoba</taxon>
        <taxon>Euglenozoa</taxon>
        <taxon>Kinetoplastea</taxon>
        <taxon>Metakinetoplastina</taxon>
        <taxon>Trypanosomatida</taxon>
        <taxon>Trypanosomatidae</taxon>
        <taxon>Trypanosoma</taxon>
    </lineage>
</organism>
<evidence type="ECO:0000313" key="8">
    <source>
        <dbReference type="Proteomes" id="UP000284403"/>
    </source>
</evidence>
<evidence type="ECO:0000256" key="5">
    <source>
        <dbReference type="SAM" id="Coils"/>
    </source>
</evidence>
<evidence type="ECO:0000259" key="6">
    <source>
        <dbReference type="SMART" id="SM00863"/>
    </source>
</evidence>
<comment type="cofactor">
    <cofactor evidence="1">
        <name>Zn(2+)</name>
        <dbReference type="ChEBI" id="CHEBI:29105"/>
    </cofactor>
</comment>